<evidence type="ECO:0000313" key="2">
    <source>
        <dbReference type="Proteomes" id="UP000645462"/>
    </source>
</evidence>
<dbReference type="RefSeq" id="WP_188481261.1">
    <property type="nucleotide sequence ID" value="NZ_BMFC01000002.1"/>
</dbReference>
<protein>
    <submittedName>
        <fullName evidence="1">Uncharacterized protein</fullName>
    </submittedName>
</protein>
<reference evidence="2" key="1">
    <citation type="journal article" date="2019" name="Int. J. Syst. Evol. Microbiol.">
        <title>The Global Catalogue of Microorganisms (GCM) 10K type strain sequencing project: providing services to taxonomists for standard genome sequencing and annotation.</title>
        <authorList>
            <consortium name="The Broad Institute Genomics Platform"/>
            <consortium name="The Broad Institute Genome Sequencing Center for Infectious Disease"/>
            <person name="Wu L."/>
            <person name="Ma J."/>
        </authorList>
    </citation>
    <scope>NUCLEOTIDE SEQUENCE [LARGE SCALE GENOMIC DNA]</scope>
    <source>
        <strain evidence="2">CGMCC 1.12478</strain>
    </source>
</reference>
<name>A0ABQ1KK34_9RHOB</name>
<comment type="caution">
    <text evidence="1">The sequence shown here is derived from an EMBL/GenBank/DDBJ whole genome shotgun (WGS) entry which is preliminary data.</text>
</comment>
<gene>
    <name evidence="1" type="ORF">GCM10011363_13790</name>
</gene>
<evidence type="ECO:0000313" key="1">
    <source>
        <dbReference type="EMBL" id="GGB98398.1"/>
    </source>
</evidence>
<keyword evidence="2" id="KW-1185">Reference proteome</keyword>
<dbReference type="Proteomes" id="UP000645462">
    <property type="component" value="Unassembled WGS sequence"/>
</dbReference>
<dbReference type="EMBL" id="BMFC01000002">
    <property type="protein sequence ID" value="GGB98398.1"/>
    <property type="molecule type" value="Genomic_DNA"/>
</dbReference>
<accession>A0ABQ1KK34</accession>
<proteinExistence type="predicted"/>
<sequence>MTWIDIAQNWPVAQARLETRFPLLDCDALPFPPDSITSLARRLAAKHDLTPLEAREELADWLFIATLARQTEPIRLH</sequence>
<organism evidence="1 2">
    <name type="scientific">Marivita lacus</name>
    <dbReference type="NCBI Taxonomy" id="1323742"/>
    <lineage>
        <taxon>Bacteria</taxon>
        <taxon>Pseudomonadati</taxon>
        <taxon>Pseudomonadota</taxon>
        <taxon>Alphaproteobacteria</taxon>
        <taxon>Rhodobacterales</taxon>
        <taxon>Roseobacteraceae</taxon>
        <taxon>Marivita</taxon>
    </lineage>
</organism>